<keyword evidence="3" id="KW-1185">Reference proteome</keyword>
<dbReference type="SUPFAM" id="SSF56322">
    <property type="entry name" value="ADC synthase"/>
    <property type="match status" value="1"/>
</dbReference>
<dbReference type="Proteomes" id="UP000032458">
    <property type="component" value="Unassembled WGS sequence"/>
</dbReference>
<dbReference type="EMBL" id="JRKI01000018">
    <property type="protein sequence ID" value="KIZ17618.1"/>
    <property type="molecule type" value="Genomic_DNA"/>
</dbReference>
<name>A0A0D7CN36_9ACTN</name>
<evidence type="ECO:0000313" key="3">
    <source>
        <dbReference type="Proteomes" id="UP000032458"/>
    </source>
</evidence>
<dbReference type="PANTHER" id="PTHR11236:SF9">
    <property type="entry name" value="ANTHRANILATE SYNTHASE COMPONENT 1"/>
    <property type="match status" value="1"/>
</dbReference>
<dbReference type="InterPro" id="IPR015890">
    <property type="entry name" value="Chorismate_C"/>
</dbReference>
<protein>
    <submittedName>
        <fullName evidence="2">Anthranilate synthase</fullName>
    </submittedName>
</protein>
<proteinExistence type="predicted"/>
<dbReference type="PATRIC" id="fig|1240678.4.peg.2977"/>
<evidence type="ECO:0000313" key="2">
    <source>
        <dbReference type="EMBL" id="KIZ17618.1"/>
    </source>
</evidence>
<dbReference type="InterPro" id="IPR019999">
    <property type="entry name" value="Anth_synth_I-like"/>
</dbReference>
<sequence>MRVRVTESPLPWHDPLRLYTRLVAGLGPQDVFLFESLAGPERDRGAAVVGCGRLAEVRVFARHIEVGGAPTLCAALLAAAGEAGMTADPEAPEGAPARLRFGDSAQVWDLMRRSQRLFDVTTARPQDSFAFGFLAGLGYEAAWHMDELPDRTASSRGPDMTFTLFRHTVWYEPGADGARQVTAHADAFPADRVVDLADLARAAAEASSEGDVPPPAAPAPRSVRDTVARGTFLDWARRCLEHIGVGDIYQIQIGHRIDVDTALTPVEVYRRLRSRNPSPYMYLAPRAGEMLIGASPELFFRTEGDEIVMRPIAGTTRQGPTPEENERRVKEMLASTKEQAEHVMLIDLCRNDIGRVCRPRSLAVPDLMTVEAYSHVFHIVSTVSGRLEPEADVWQALCATFPAGTMTGAPKLRAMEIIDGIEREPRGSYAGALGLIDVRGWSSLALCIRTIVHDGRTYSTQSSAGIVAESVPEAEWDETLAKMGAAYWALTGEELLS</sequence>
<dbReference type="Pfam" id="PF00425">
    <property type="entry name" value="Chorismate_bind"/>
    <property type="match status" value="1"/>
</dbReference>
<comment type="caution">
    <text evidence="2">The sequence shown here is derived from an EMBL/GenBank/DDBJ whole genome shotgun (WGS) entry which is preliminary data.</text>
</comment>
<accession>A0A0D7CN36</accession>
<gene>
    <name evidence="2" type="ORF">SNA_14180</name>
</gene>
<reference evidence="2 3" key="1">
    <citation type="submission" date="2014-09" db="EMBL/GenBank/DDBJ databases">
        <title>Draft genome sequence of Streptomyces natalensis ATCC 27448, producer of the antifungal pimaricin.</title>
        <authorList>
            <person name="Mendes M.V."/>
            <person name="Beites T."/>
            <person name="Pires S."/>
            <person name="Santos C.L."/>
            <person name="Moradas-Ferreira P."/>
        </authorList>
    </citation>
    <scope>NUCLEOTIDE SEQUENCE [LARGE SCALE GENOMIC DNA]</scope>
    <source>
        <strain evidence="2 3">ATCC 27448</strain>
    </source>
</reference>
<dbReference type="AlphaFoldDB" id="A0A0D7CN36"/>
<dbReference type="GO" id="GO:0000162">
    <property type="term" value="P:L-tryptophan biosynthetic process"/>
    <property type="evidence" value="ECO:0007669"/>
    <property type="project" value="TreeGrafter"/>
</dbReference>
<dbReference type="PRINTS" id="PR00095">
    <property type="entry name" value="ANTSNTHASEI"/>
</dbReference>
<feature type="domain" description="Chorismate-utilising enzyme C-terminal" evidence="1">
    <location>
        <begin position="231"/>
        <end position="482"/>
    </location>
</feature>
<dbReference type="InterPro" id="IPR005801">
    <property type="entry name" value="ADC_synthase"/>
</dbReference>
<dbReference type="Gene3D" id="3.60.120.10">
    <property type="entry name" value="Anthranilate synthase"/>
    <property type="match status" value="1"/>
</dbReference>
<organism evidence="2 3">
    <name type="scientific">Streptomyces natalensis ATCC 27448</name>
    <dbReference type="NCBI Taxonomy" id="1240678"/>
    <lineage>
        <taxon>Bacteria</taxon>
        <taxon>Bacillati</taxon>
        <taxon>Actinomycetota</taxon>
        <taxon>Actinomycetes</taxon>
        <taxon>Kitasatosporales</taxon>
        <taxon>Streptomycetaceae</taxon>
        <taxon>Streptomyces</taxon>
    </lineage>
</organism>
<dbReference type="PANTHER" id="PTHR11236">
    <property type="entry name" value="AMINOBENZOATE/ANTHRANILATE SYNTHASE"/>
    <property type="match status" value="1"/>
</dbReference>
<evidence type="ECO:0000259" key="1">
    <source>
        <dbReference type="Pfam" id="PF00425"/>
    </source>
</evidence>